<dbReference type="CDD" id="cd00167">
    <property type="entry name" value="SANT"/>
    <property type="match status" value="1"/>
</dbReference>
<protein>
    <submittedName>
        <fullName evidence="4 5">SANT and BTB domain regulator of class switch recombination-like isoform X1</fullName>
    </submittedName>
</protein>
<dbReference type="InterPro" id="IPR021777">
    <property type="entry name" value="SANBR_BTB"/>
</dbReference>
<evidence type="ECO:0000313" key="4">
    <source>
        <dbReference type="RefSeq" id="XP_055863075.1"/>
    </source>
</evidence>
<evidence type="ECO:0000256" key="1">
    <source>
        <dbReference type="SAM" id="MobiDB-lite"/>
    </source>
</evidence>
<feature type="compositionally biased region" description="Low complexity" evidence="1">
    <location>
        <begin position="92"/>
        <end position="108"/>
    </location>
</feature>
<dbReference type="OMA" id="CHQAFLC"/>
<dbReference type="RefSeq" id="XP_055863075.1">
    <property type="nucleotide sequence ID" value="XM_056007100.1"/>
</dbReference>
<feature type="compositionally biased region" description="Basic and acidic residues" evidence="1">
    <location>
        <begin position="112"/>
        <end position="128"/>
    </location>
</feature>
<reference evidence="4 5" key="1">
    <citation type="submission" date="2025-04" db="UniProtKB">
        <authorList>
            <consortium name="RefSeq"/>
        </authorList>
    </citation>
    <scope>IDENTIFICATION</scope>
</reference>
<name>A0A9W2YK88_BIOGL</name>
<dbReference type="AlphaFoldDB" id="A0A9W2YK88"/>
<dbReference type="PANTHER" id="PTHR20946">
    <property type="entry name" value="SANT AND BTB DOMAIN REGULATOR OF CLASS SWITCH RECOMBINATION"/>
    <property type="match status" value="1"/>
</dbReference>
<evidence type="ECO:0000313" key="6">
    <source>
        <dbReference type="RefSeq" id="XP_055863079.1"/>
    </source>
</evidence>
<evidence type="ECO:0000313" key="3">
    <source>
        <dbReference type="Proteomes" id="UP001165740"/>
    </source>
</evidence>
<dbReference type="PANTHER" id="PTHR20946:SF0">
    <property type="entry name" value="SANT AND BTB DOMAIN REGULATOR OF CLASS SWITCH RECOMBINATION"/>
    <property type="match status" value="1"/>
</dbReference>
<accession>A0A9W2YK88</accession>
<dbReference type="Pfam" id="PF11822">
    <property type="entry name" value="BTB_SANBR"/>
    <property type="match status" value="1"/>
</dbReference>
<feature type="region of interest" description="Disordered" evidence="1">
    <location>
        <begin position="92"/>
        <end position="128"/>
    </location>
</feature>
<dbReference type="RefSeq" id="XP_055863078.1">
    <property type="nucleotide sequence ID" value="XM_056007103.1"/>
</dbReference>
<proteinExistence type="predicted"/>
<evidence type="ECO:0000259" key="2">
    <source>
        <dbReference type="Pfam" id="PF11822"/>
    </source>
</evidence>
<dbReference type="Proteomes" id="UP001165740">
    <property type="component" value="Chromosome 12"/>
</dbReference>
<sequence>MEMFTTHSVEPSIGVTLDLILKTLIESPDFSSLETKNWEAISHLIPGTTPMQCARRYEELLTNGGNSMLQHVTRALDNLTLAGSVSGTSLAESESSVRSASSSRPSSSKAKGVREDKEKQSASKENIQRRELGLKGPVMVIHVCDEGKNLKKDFQCPRDLLVQEMRYFSEYLSTDAQRWEDVDISVHCDVQIFDWLMHYVKRGTKEAPQEPKLEPNNVVSILISSEFLKMDTLVEECIKYCHKNMNDILATPCNMGCINDKLLTRMAELFSHVEADELRDRKDKFKSKLFAKKIEKLFEPDGPSPDSPEKATSLFRCMICKRHLTESLKPFVKCLPSRMTIDQNGQMTYSHVVDSTFDISDYVLELKSTLKTWRDVYWRLWGMVNYFTCVRCGEVFPLTEFGHCIYHPELARYDNEPGSVTSCVGIHPCCHQRAIRFDPTLINKGCRVKDHILNFTPTEGDQSSVQKVYDDLLTRKDIICVPYMRPSDYSDMELDVFGNESFVCQSEDSGIHLPSLSAMGSEEVRIETKPRLQPLTVEKEVSYYVDEFDESDDEVGDDEQQSSAVLPMISGSTSTKKSSRALKKSLVTVNPQAILLDGPEFDQIKKNTWDTQKSLRYNQDTQRQEDARRMKEIRLFLSRLRLSADKVDKPKKEYAGGIFSKLENQWRTAHIQFYPSRSLQPLTLRARPRPLGQLQQKQPLF</sequence>
<dbReference type="InterPro" id="IPR011333">
    <property type="entry name" value="SKP1/BTB/POZ_sf"/>
</dbReference>
<feature type="domain" description="SANT and BTB" evidence="2">
    <location>
        <begin position="139"/>
        <end position="238"/>
    </location>
</feature>
<gene>
    <name evidence="4 5 6" type="primary">LOC106068155</name>
</gene>
<dbReference type="Gene3D" id="3.30.710.10">
    <property type="entry name" value="Potassium Channel Kv1.1, Chain A"/>
    <property type="match status" value="1"/>
</dbReference>
<dbReference type="GeneID" id="106068155"/>
<dbReference type="OrthoDB" id="550012at2759"/>
<dbReference type="InterPro" id="IPR001005">
    <property type="entry name" value="SANT/Myb"/>
</dbReference>
<dbReference type="RefSeq" id="XP_055863079.1">
    <property type="nucleotide sequence ID" value="XM_056007104.1"/>
</dbReference>
<organism evidence="3 6">
    <name type="scientific">Biomphalaria glabrata</name>
    <name type="common">Bloodfluke planorb</name>
    <name type="synonym">Freshwater snail</name>
    <dbReference type="NCBI Taxonomy" id="6526"/>
    <lineage>
        <taxon>Eukaryota</taxon>
        <taxon>Metazoa</taxon>
        <taxon>Spiralia</taxon>
        <taxon>Lophotrochozoa</taxon>
        <taxon>Mollusca</taxon>
        <taxon>Gastropoda</taxon>
        <taxon>Heterobranchia</taxon>
        <taxon>Euthyneura</taxon>
        <taxon>Panpulmonata</taxon>
        <taxon>Hygrophila</taxon>
        <taxon>Lymnaeoidea</taxon>
        <taxon>Planorbidae</taxon>
        <taxon>Biomphalaria</taxon>
    </lineage>
</organism>
<dbReference type="CDD" id="cd14733">
    <property type="entry name" value="BACK"/>
    <property type="match status" value="1"/>
</dbReference>
<keyword evidence="3" id="KW-1185">Reference proteome</keyword>
<evidence type="ECO:0000313" key="5">
    <source>
        <dbReference type="RefSeq" id="XP_055863078.1"/>
    </source>
</evidence>
<dbReference type="InterPro" id="IPR045902">
    <property type="entry name" value="SANBR-like"/>
</dbReference>